<reference evidence="1" key="2">
    <citation type="submission" date="2015-07" db="EMBL/GenBank/DDBJ databases">
        <title>Plasmids, circular viruses and viroids from rat gut.</title>
        <authorList>
            <person name="Jorgensen T.J."/>
            <person name="Hansen M.A."/>
            <person name="Xu Z."/>
            <person name="Tabak M.A."/>
            <person name="Sorensen S.J."/>
            <person name="Hansen L.H."/>
        </authorList>
    </citation>
    <scope>NUCLEOTIDE SEQUENCE</scope>
    <source>
        <strain evidence="1">RGFK1249</strain>
    </source>
</reference>
<dbReference type="EMBL" id="LN853821">
    <property type="protein sequence ID" value="CRY96756.1"/>
    <property type="molecule type" value="Genomic_DNA"/>
</dbReference>
<proteinExistence type="predicted"/>
<protein>
    <submittedName>
        <fullName evidence="1">Uncharacterized protein</fullName>
    </submittedName>
</protein>
<reference evidence="1" key="1">
    <citation type="submission" date="2015-06" db="EMBL/GenBank/DDBJ databases">
        <authorList>
            <person name="Joergensen T."/>
        </authorList>
    </citation>
    <scope>NUCLEOTIDE SEQUENCE</scope>
    <source>
        <strain evidence="1">RGFK1249</strain>
    </source>
</reference>
<name>A0A0H5Q3V5_9ZZZZ</name>
<evidence type="ECO:0000313" key="1">
    <source>
        <dbReference type="EMBL" id="CRY96756.1"/>
    </source>
</evidence>
<sequence>MPIYRVTVNLAYPAPGSPGANIWHIATGTTATYEAVAVRTSLLQAFYTAVRGLYPESVTMSWDGIATDVVTGDQVAGTGWTVTGNGGSLYLPLAAQIVVGWRTGTALRSGIGRTFLGPLAGASSDVSGTPSATALTTVRTAALNLINANQQAAGEEAFGLGVYSRTTGALRQFGSARVRDSYAVLRSRRD</sequence>
<organism evidence="1">
    <name type="scientific">uncultured prokaryote</name>
    <dbReference type="NCBI Taxonomy" id="198431"/>
    <lineage>
        <taxon>unclassified sequences</taxon>
        <taxon>environmental samples</taxon>
    </lineage>
</organism>
<dbReference type="AlphaFoldDB" id="A0A0H5Q3V5"/>
<accession>A0A0H5Q3V5</accession>